<reference evidence="1 2" key="1">
    <citation type="journal article" date="2016" name="Environ. Microbiol.">
        <title>Genomic resolution of a cold subsurface aquifer community provides metabolic insights for novel microbes adapted to high CO concentrations.</title>
        <authorList>
            <person name="Probst A.J."/>
            <person name="Castelle C.J."/>
            <person name="Singh A."/>
            <person name="Brown C.T."/>
            <person name="Anantharaman K."/>
            <person name="Sharon I."/>
            <person name="Hug L.A."/>
            <person name="Burstein D."/>
            <person name="Emerson J.B."/>
            <person name="Thomas B.C."/>
            <person name="Banfield J.F."/>
        </authorList>
    </citation>
    <scope>NUCLEOTIDE SEQUENCE [LARGE SCALE GENOMIC DNA]</scope>
    <source>
        <strain evidence="1">CG2_30_33_16</strain>
    </source>
</reference>
<sequence>MTNKDQFFKVYSNLPINLRQEIILVLPEVGPITWQVSYLEISSDTKLGQTILEKLTELKFI</sequence>
<comment type="caution">
    <text evidence="1">The sequence shown here is derived from an EMBL/GenBank/DDBJ whole genome shotgun (WGS) entry which is preliminary data.</text>
</comment>
<accession>A0A1J5HSF3</accession>
<organism evidence="1 2">
    <name type="scientific">Candidatus Roizmanbacteria bacterium CG2_30_33_16</name>
    <dbReference type="NCBI Taxonomy" id="1805340"/>
    <lineage>
        <taxon>Bacteria</taxon>
        <taxon>Candidatus Roizmaniibacteriota</taxon>
    </lineage>
</organism>
<evidence type="ECO:0000313" key="1">
    <source>
        <dbReference type="EMBL" id="OIP83783.1"/>
    </source>
</evidence>
<gene>
    <name evidence="1" type="ORF">AUK04_03060</name>
</gene>
<dbReference type="Proteomes" id="UP000183758">
    <property type="component" value="Unassembled WGS sequence"/>
</dbReference>
<evidence type="ECO:0000313" key="2">
    <source>
        <dbReference type="Proteomes" id="UP000183758"/>
    </source>
</evidence>
<protein>
    <submittedName>
        <fullName evidence="1">Uncharacterized protein</fullName>
    </submittedName>
</protein>
<name>A0A1J5HSF3_9BACT</name>
<dbReference type="EMBL" id="MNZM01000075">
    <property type="protein sequence ID" value="OIP83783.1"/>
    <property type="molecule type" value="Genomic_DNA"/>
</dbReference>
<dbReference type="AlphaFoldDB" id="A0A1J5HSF3"/>
<proteinExistence type="predicted"/>